<evidence type="ECO:0000313" key="1">
    <source>
        <dbReference type="EMBL" id="GAH37821.1"/>
    </source>
</evidence>
<organism evidence="1">
    <name type="scientific">marine sediment metagenome</name>
    <dbReference type="NCBI Taxonomy" id="412755"/>
    <lineage>
        <taxon>unclassified sequences</taxon>
        <taxon>metagenomes</taxon>
        <taxon>ecological metagenomes</taxon>
    </lineage>
</organism>
<feature type="non-terminal residue" evidence="1">
    <location>
        <position position="1"/>
    </location>
</feature>
<dbReference type="AlphaFoldDB" id="X1EWN9"/>
<sequence>GIFQEYMLVEIHNDGPVTLLLESKKPLKIN</sequence>
<evidence type="ECO:0008006" key="2">
    <source>
        <dbReference type="Google" id="ProtNLM"/>
    </source>
</evidence>
<dbReference type="Gene3D" id="3.50.80.10">
    <property type="entry name" value="D-tyrosyl-tRNA(Tyr) deacylase"/>
    <property type="match status" value="1"/>
</dbReference>
<dbReference type="EMBL" id="BARU01005536">
    <property type="protein sequence ID" value="GAH37821.1"/>
    <property type="molecule type" value="Genomic_DNA"/>
</dbReference>
<reference evidence="1" key="1">
    <citation type="journal article" date="2014" name="Front. Microbiol.">
        <title>High frequency of phylogenetically diverse reductive dehalogenase-homologous genes in deep subseafloor sedimentary metagenomes.</title>
        <authorList>
            <person name="Kawai M."/>
            <person name="Futagami T."/>
            <person name="Toyoda A."/>
            <person name="Takaki Y."/>
            <person name="Nishi S."/>
            <person name="Hori S."/>
            <person name="Arai W."/>
            <person name="Tsubouchi T."/>
            <person name="Morono Y."/>
            <person name="Uchiyama I."/>
            <person name="Ito T."/>
            <person name="Fujiyama A."/>
            <person name="Inagaki F."/>
            <person name="Takami H."/>
        </authorList>
    </citation>
    <scope>NUCLEOTIDE SEQUENCE</scope>
    <source>
        <strain evidence="1">Expedition CK06-06</strain>
    </source>
</reference>
<protein>
    <recommendedName>
        <fullName evidence="2">D-tyrosyl-tRNA(Tyr) deacylase</fullName>
    </recommendedName>
</protein>
<accession>X1EWN9</accession>
<comment type="caution">
    <text evidence="1">The sequence shown here is derived from an EMBL/GenBank/DDBJ whole genome shotgun (WGS) entry which is preliminary data.</text>
</comment>
<dbReference type="InterPro" id="IPR023509">
    <property type="entry name" value="DTD-like_sf"/>
</dbReference>
<name>X1EWN9_9ZZZZ</name>
<gene>
    <name evidence="1" type="ORF">S03H2_10806</name>
</gene>
<proteinExistence type="predicted"/>
<dbReference type="SUPFAM" id="SSF69500">
    <property type="entry name" value="DTD-like"/>
    <property type="match status" value="1"/>
</dbReference>